<evidence type="ECO:0000256" key="1">
    <source>
        <dbReference type="ARBA" id="ARBA00022801"/>
    </source>
</evidence>
<dbReference type="PANTHER" id="PTHR48081:SF8">
    <property type="entry name" value="ALPHA_BETA HYDROLASE FOLD-3 DOMAIN-CONTAINING PROTEIN-RELATED"/>
    <property type="match status" value="1"/>
</dbReference>
<dbReference type="EMBL" id="JAKNSF020000271">
    <property type="protein sequence ID" value="KAK7704777.1"/>
    <property type="molecule type" value="Genomic_DNA"/>
</dbReference>
<evidence type="ECO:0000259" key="3">
    <source>
        <dbReference type="Pfam" id="PF07859"/>
    </source>
</evidence>
<keyword evidence="1" id="KW-0378">Hydrolase</keyword>
<protein>
    <recommendedName>
        <fullName evidence="3">Alpha/beta hydrolase fold-3 domain-containing protein</fullName>
    </recommendedName>
</protein>
<sequence>MDTTEIKTAASASTGLPGGPSGGTIRLDPEYAAAVQALDMSGIEIPVMKTAQDVRAFSNVVIRMALGREPDPAAEQVIETKHEITTFDGSSISVSRFATPEHRSQPREGEALRPAVLHVFGGGMISCSVEIFTPLFRRNTKRWDVQTFAVDYRVAPENPAPGPVEDVYAALKWLSASAKEFGVDPARLIICGDSAGGGIAAGTALLARDRGLQPPLAKQVLIYPMLDDRTIGRYGPDWAVRKFLAWDENNNKIGWSAYVGEDKAGKDDADVSIYAAPGRAKVEDLVGLPRTYIDTPGLDLFCDEDLRYAQALLQAEVEVEFHLYPGVPHGFESSVTPGVVARALDNRARAIQSV</sequence>
<dbReference type="PANTHER" id="PTHR48081">
    <property type="entry name" value="AB HYDROLASE SUPERFAMILY PROTEIN C4A8.06C"/>
    <property type="match status" value="1"/>
</dbReference>
<dbReference type="InterPro" id="IPR050300">
    <property type="entry name" value="GDXG_lipolytic_enzyme"/>
</dbReference>
<dbReference type="Pfam" id="PF07859">
    <property type="entry name" value="Abhydrolase_3"/>
    <property type="match status" value="1"/>
</dbReference>
<feature type="domain" description="Alpha/beta hydrolase fold-3" evidence="3">
    <location>
        <begin position="116"/>
        <end position="332"/>
    </location>
</feature>
<dbReference type="InterPro" id="IPR013094">
    <property type="entry name" value="AB_hydrolase_3"/>
</dbReference>
<dbReference type="InterPro" id="IPR029058">
    <property type="entry name" value="AB_hydrolase_fold"/>
</dbReference>
<dbReference type="SUPFAM" id="SSF53474">
    <property type="entry name" value="alpha/beta-Hydrolases"/>
    <property type="match status" value="1"/>
</dbReference>
<feature type="region of interest" description="Disordered" evidence="2">
    <location>
        <begin position="1"/>
        <end position="24"/>
    </location>
</feature>
<evidence type="ECO:0000313" key="5">
    <source>
        <dbReference type="Proteomes" id="UP001430848"/>
    </source>
</evidence>
<evidence type="ECO:0000256" key="2">
    <source>
        <dbReference type="SAM" id="MobiDB-lite"/>
    </source>
</evidence>
<comment type="caution">
    <text evidence="4">The sequence shown here is derived from an EMBL/GenBank/DDBJ whole genome shotgun (WGS) entry which is preliminary data.</text>
</comment>
<organism evidence="4 5">
    <name type="scientific">Diaporthe eres</name>
    <name type="common">Phomopsis oblonga</name>
    <dbReference type="NCBI Taxonomy" id="83184"/>
    <lineage>
        <taxon>Eukaryota</taxon>
        <taxon>Fungi</taxon>
        <taxon>Dikarya</taxon>
        <taxon>Ascomycota</taxon>
        <taxon>Pezizomycotina</taxon>
        <taxon>Sordariomycetes</taxon>
        <taxon>Sordariomycetidae</taxon>
        <taxon>Diaporthales</taxon>
        <taxon>Diaporthaceae</taxon>
        <taxon>Diaporthe</taxon>
        <taxon>Diaporthe eres species complex</taxon>
    </lineage>
</organism>
<gene>
    <name evidence="4" type="ORF">SLS63_014203</name>
</gene>
<reference evidence="4 5" key="1">
    <citation type="submission" date="2024-02" db="EMBL/GenBank/DDBJ databases">
        <title>De novo assembly and annotation of 12 fungi associated with fruit tree decline syndrome in Ontario, Canada.</title>
        <authorList>
            <person name="Sulman M."/>
            <person name="Ellouze W."/>
            <person name="Ilyukhin E."/>
        </authorList>
    </citation>
    <scope>NUCLEOTIDE SEQUENCE [LARGE SCALE GENOMIC DNA]</scope>
    <source>
        <strain evidence="4 5">M169</strain>
    </source>
</reference>
<keyword evidence="5" id="KW-1185">Reference proteome</keyword>
<name>A0ABR1NKH1_DIAER</name>
<accession>A0ABR1NKH1</accession>
<dbReference type="Gene3D" id="3.40.50.1820">
    <property type="entry name" value="alpha/beta hydrolase"/>
    <property type="match status" value="1"/>
</dbReference>
<evidence type="ECO:0000313" key="4">
    <source>
        <dbReference type="EMBL" id="KAK7704777.1"/>
    </source>
</evidence>
<dbReference type="Proteomes" id="UP001430848">
    <property type="component" value="Unassembled WGS sequence"/>
</dbReference>
<proteinExistence type="predicted"/>